<dbReference type="RefSeq" id="WP_138615351.1">
    <property type="nucleotide sequence ID" value="NZ_VCAO01000001.1"/>
</dbReference>
<dbReference type="Proteomes" id="UP000309668">
    <property type="component" value="Unassembled WGS sequence"/>
</dbReference>
<dbReference type="AlphaFoldDB" id="A0A5S3PE05"/>
<reference evidence="1 2" key="1">
    <citation type="submission" date="2019-05" db="EMBL/GenBank/DDBJ databases">
        <title>Erythrobacter marisflavi sp. nov., isolated from isolated from water of an estuary environment.</title>
        <authorList>
            <person name="Yoon J.-H."/>
        </authorList>
    </citation>
    <scope>NUCLEOTIDE SEQUENCE [LARGE SCALE GENOMIC DNA]</scope>
    <source>
        <strain evidence="1 2">KEM-5</strain>
    </source>
</reference>
<evidence type="ECO:0000313" key="1">
    <source>
        <dbReference type="EMBL" id="TMM49790.1"/>
    </source>
</evidence>
<gene>
    <name evidence="1" type="ORF">FEV51_00900</name>
</gene>
<comment type="caution">
    <text evidence="1">The sequence shown here is derived from an EMBL/GenBank/DDBJ whole genome shotgun (WGS) entry which is preliminary data.</text>
</comment>
<keyword evidence="2" id="KW-1185">Reference proteome</keyword>
<dbReference type="OrthoDB" id="8079725at2"/>
<protein>
    <submittedName>
        <fullName evidence="1">Uncharacterized protein</fullName>
    </submittedName>
</protein>
<dbReference type="EMBL" id="VCAO01000001">
    <property type="protein sequence ID" value="TMM49790.1"/>
    <property type="molecule type" value="Genomic_DNA"/>
</dbReference>
<organism evidence="1 2">
    <name type="scientific">Qipengyuania marisflavi</name>
    <dbReference type="NCBI Taxonomy" id="2486356"/>
    <lineage>
        <taxon>Bacteria</taxon>
        <taxon>Pseudomonadati</taxon>
        <taxon>Pseudomonadota</taxon>
        <taxon>Alphaproteobacteria</taxon>
        <taxon>Sphingomonadales</taxon>
        <taxon>Erythrobacteraceae</taxon>
        <taxon>Qipengyuania</taxon>
    </lineage>
</organism>
<proteinExistence type="predicted"/>
<evidence type="ECO:0000313" key="2">
    <source>
        <dbReference type="Proteomes" id="UP000309668"/>
    </source>
</evidence>
<accession>A0A5S3PE05</accession>
<name>A0A5S3PE05_9SPHN</name>
<sequence>MAVSDPIADVDELVHVHGMTLKIFEANTLIGDADVFALDPPMCVAMAKFSPARDYDANRHANVIDGDYVGDRTDILRLEMADGSTMKSEAISIQDYPTLDERQVDLIGIFEPSFDELFKEHPSYTAYWQAVCYRPAP</sequence>